<keyword evidence="10" id="KW-1185">Reference proteome</keyword>
<dbReference type="Pfam" id="PF24882">
    <property type="entry name" value="WHD_ORC2"/>
    <property type="match status" value="1"/>
</dbReference>
<dbReference type="PANTHER" id="PTHR14052:SF0">
    <property type="entry name" value="ORIGIN RECOGNITION COMPLEX SUBUNIT 2"/>
    <property type="match status" value="1"/>
</dbReference>
<dbReference type="OrthoDB" id="346673at2759"/>
<sequence length="613" mass="71491">MGLHNSDITDRDVENNDLITLKEKQKSSITGEDLSTFQINNVIENDHNKYENINNEERQHATNNYIRFDKNLSAEIVEKNFLSQNIVERKHTFTKEEINFFIETINREVEDIKGNENAATQKEDFLQMIQKKYGTVPEKKTKTSNTKSKNGKSKVNKPNREPIHQPALTEEGEKRYEMVLRDLEYLKNNIILNNNDPITSYFTASACPSINTKTKKCNPKLLDMPVVINNTVFKEMEHKFVINNLDPYLNTTGLTNFRKRYYKFFLEILAERTLIFYGLGYKKNFVEDLSIHLNKELQTYYKTTETISVCHINGLDVPNRYNTLYKVFRERIAIPGKQLKEFEQKVAKKDRQLWGDHALDELSLLEAYYKYMRSNETEKLGNLKVILIIHNVDAEMFRKPSFKKFVAAIAKIPVIALLLTADHVRFPFSFEKNLIDMIKPSYHSLNTLKPFPIEGYINQNDRDRFFSYFDVLKSEGAIKRKRNVKISSSTKGPSVYDEESGLNSIFKSLTKKNLKIFKLLAQTLLERMKDQKGVTKAKIYRIPIREFLSLCQKEFLVSDEVTLRKALSEFVDHSLCSLGDKNRMGIEFLDTGYSETELEYLLNNQLNDLSKYV</sequence>
<evidence type="ECO:0000256" key="5">
    <source>
        <dbReference type="RuleBase" id="RU368084"/>
    </source>
</evidence>
<feature type="domain" description="Origin recognition complex subunit 2 RecA-like" evidence="7">
    <location>
        <begin position="258"/>
        <end position="443"/>
    </location>
</feature>
<organism evidence="9 10">
    <name type="scientific">Hanseniaspora valbyensis NRRL Y-1626</name>
    <dbReference type="NCBI Taxonomy" id="766949"/>
    <lineage>
        <taxon>Eukaryota</taxon>
        <taxon>Fungi</taxon>
        <taxon>Dikarya</taxon>
        <taxon>Ascomycota</taxon>
        <taxon>Saccharomycotina</taxon>
        <taxon>Saccharomycetes</taxon>
        <taxon>Saccharomycodales</taxon>
        <taxon>Saccharomycodaceae</taxon>
        <taxon>Hanseniaspora</taxon>
    </lineage>
</organism>
<comment type="subcellular location">
    <subcellularLocation>
        <location evidence="1 5">Nucleus</location>
    </subcellularLocation>
</comment>
<dbReference type="InterPro" id="IPR056773">
    <property type="entry name" value="WHD_ORC2"/>
</dbReference>
<evidence type="ECO:0000256" key="4">
    <source>
        <dbReference type="ARBA" id="ARBA00023242"/>
    </source>
</evidence>
<reference evidence="10" key="1">
    <citation type="journal article" date="2016" name="Proc. Natl. Acad. Sci. U.S.A.">
        <title>Comparative genomics of biotechnologically important yeasts.</title>
        <authorList>
            <person name="Riley R."/>
            <person name="Haridas S."/>
            <person name="Wolfe K.H."/>
            <person name="Lopes M.R."/>
            <person name="Hittinger C.T."/>
            <person name="Goeker M."/>
            <person name="Salamov A.A."/>
            <person name="Wisecaver J.H."/>
            <person name="Long T.M."/>
            <person name="Calvey C.H."/>
            <person name="Aerts A.L."/>
            <person name="Barry K.W."/>
            <person name="Choi C."/>
            <person name="Clum A."/>
            <person name="Coughlan A.Y."/>
            <person name="Deshpande S."/>
            <person name="Douglass A.P."/>
            <person name="Hanson S.J."/>
            <person name="Klenk H.-P."/>
            <person name="LaButti K.M."/>
            <person name="Lapidus A."/>
            <person name="Lindquist E.A."/>
            <person name="Lipzen A.M."/>
            <person name="Meier-Kolthoff J.P."/>
            <person name="Ohm R.A."/>
            <person name="Otillar R.P."/>
            <person name="Pangilinan J.L."/>
            <person name="Peng Y."/>
            <person name="Rokas A."/>
            <person name="Rosa C.A."/>
            <person name="Scheuner C."/>
            <person name="Sibirny A.A."/>
            <person name="Slot J.C."/>
            <person name="Stielow J.B."/>
            <person name="Sun H."/>
            <person name="Kurtzman C.P."/>
            <person name="Blackwell M."/>
            <person name="Grigoriev I.V."/>
            <person name="Jeffries T.W."/>
        </authorList>
    </citation>
    <scope>NUCLEOTIDE SEQUENCE [LARGE SCALE GENOMIC DNA]</scope>
    <source>
        <strain evidence="10">NRRL Y-1626</strain>
    </source>
</reference>
<dbReference type="Pfam" id="PF04084">
    <property type="entry name" value="RecA-like_ORC2"/>
    <property type="match status" value="1"/>
</dbReference>
<accession>A0A1B7TFF6</accession>
<comment type="similarity">
    <text evidence="2 5">Belongs to the ORC2 family.</text>
</comment>
<keyword evidence="3 5" id="KW-0235">DNA replication</keyword>
<protein>
    <recommendedName>
        <fullName evidence="5">Origin recognition complex subunit 2</fullName>
    </recommendedName>
</protein>
<keyword evidence="4 5" id="KW-0539">Nucleus</keyword>
<dbReference type="GO" id="GO:0006260">
    <property type="term" value="P:DNA replication"/>
    <property type="evidence" value="ECO:0007669"/>
    <property type="project" value="UniProtKB-UniRule"/>
</dbReference>
<proteinExistence type="inferred from homology"/>
<evidence type="ECO:0000256" key="6">
    <source>
        <dbReference type="SAM" id="MobiDB-lite"/>
    </source>
</evidence>
<name>A0A1B7TFF6_9ASCO</name>
<dbReference type="GO" id="GO:0003688">
    <property type="term" value="F:DNA replication origin binding"/>
    <property type="evidence" value="ECO:0007669"/>
    <property type="project" value="UniProtKB-UniRule"/>
</dbReference>
<comment type="subunit">
    <text evidence="5">Component of the origin recognition complex (ORC).</text>
</comment>
<dbReference type="Proteomes" id="UP000092321">
    <property type="component" value="Unassembled WGS sequence"/>
</dbReference>
<evidence type="ECO:0000313" key="9">
    <source>
        <dbReference type="EMBL" id="OBA27482.1"/>
    </source>
</evidence>
<comment type="function">
    <text evidence="5">Component of the origin recognition complex (ORC) that binds origins of replication. DNA-binding is ATP-dependent. ORC is required to assemble the pre-replication complex necessary to initiate DNA replication.</text>
</comment>
<evidence type="ECO:0000256" key="1">
    <source>
        <dbReference type="ARBA" id="ARBA00004123"/>
    </source>
</evidence>
<evidence type="ECO:0000313" key="10">
    <source>
        <dbReference type="Proteomes" id="UP000092321"/>
    </source>
</evidence>
<dbReference type="GO" id="GO:0005664">
    <property type="term" value="C:nuclear origin of replication recognition complex"/>
    <property type="evidence" value="ECO:0007669"/>
    <property type="project" value="UniProtKB-UniRule"/>
</dbReference>
<dbReference type="EMBL" id="LXPE01000008">
    <property type="protein sequence ID" value="OBA27482.1"/>
    <property type="molecule type" value="Genomic_DNA"/>
</dbReference>
<evidence type="ECO:0000259" key="7">
    <source>
        <dbReference type="Pfam" id="PF04084"/>
    </source>
</evidence>
<feature type="region of interest" description="Disordered" evidence="6">
    <location>
        <begin position="134"/>
        <end position="167"/>
    </location>
</feature>
<evidence type="ECO:0000256" key="3">
    <source>
        <dbReference type="ARBA" id="ARBA00022705"/>
    </source>
</evidence>
<dbReference type="AlphaFoldDB" id="A0A1B7TFF6"/>
<gene>
    <name evidence="9" type="ORF">HANVADRAFT_6185</name>
</gene>
<dbReference type="InterPro" id="IPR007220">
    <property type="entry name" value="ORC2"/>
</dbReference>
<evidence type="ECO:0000256" key="2">
    <source>
        <dbReference type="ARBA" id="ARBA00007421"/>
    </source>
</evidence>
<evidence type="ECO:0000259" key="8">
    <source>
        <dbReference type="Pfam" id="PF24882"/>
    </source>
</evidence>
<comment type="caution">
    <text evidence="9">The sequence shown here is derived from an EMBL/GenBank/DDBJ whole genome shotgun (WGS) entry which is preliminary data.</text>
</comment>
<feature type="domain" description="Origin recognition complex subunit 2 winged-helix" evidence="8">
    <location>
        <begin position="537"/>
        <end position="589"/>
    </location>
</feature>
<dbReference type="PANTHER" id="PTHR14052">
    <property type="entry name" value="ORIGIN RECOGNITION COMPLEX SUBUNIT 2"/>
    <property type="match status" value="1"/>
</dbReference>
<dbReference type="InterPro" id="IPR056772">
    <property type="entry name" value="RecA-like_ORC2"/>
</dbReference>